<reference evidence="10 11" key="1">
    <citation type="submission" date="2019-11" db="EMBL/GenBank/DDBJ databases">
        <title>Genome analysis of Rhizobacterium cereale a novel genus and species isolated from maize roots in North Spain.</title>
        <authorList>
            <person name="Menendez E."/>
            <person name="Flores-Felix J.D."/>
            <person name="Ramirez-Bahena M.-H."/>
            <person name="Igual J.M."/>
            <person name="Garcia-Fraile P."/>
            <person name="Peix A."/>
            <person name="Velazquez E."/>
        </authorList>
    </citation>
    <scope>NUCLEOTIDE SEQUENCE [LARGE SCALE GENOMIC DNA]</scope>
    <source>
        <strain evidence="10 11">RZME27</strain>
    </source>
</reference>
<keyword evidence="4" id="KW-0997">Cell inner membrane</keyword>
<keyword evidence="11" id="KW-1185">Reference proteome</keyword>
<evidence type="ECO:0000256" key="7">
    <source>
        <dbReference type="ARBA" id="ARBA00023136"/>
    </source>
</evidence>
<feature type="transmembrane region" description="Helical" evidence="8">
    <location>
        <begin position="440"/>
        <end position="459"/>
    </location>
</feature>
<feature type="transmembrane region" description="Helical" evidence="8">
    <location>
        <begin position="373"/>
        <end position="394"/>
    </location>
</feature>
<keyword evidence="7 8" id="KW-0472">Membrane</keyword>
<accession>A0A6A8ACT2</accession>
<dbReference type="SUPFAM" id="SSF161098">
    <property type="entry name" value="MetI-like"/>
    <property type="match status" value="2"/>
</dbReference>
<evidence type="ECO:0000256" key="8">
    <source>
        <dbReference type="RuleBase" id="RU363032"/>
    </source>
</evidence>
<gene>
    <name evidence="10" type="ORF">GAO09_21115</name>
</gene>
<evidence type="ECO:0000313" key="11">
    <source>
        <dbReference type="Proteomes" id="UP000435138"/>
    </source>
</evidence>
<feature type="transmembrane region" description="Helical" evidence="8">
    <location>
        <begin position="20"/>
        <end position="42"/>
    </location>
</feature>
<dbReference type="AlphaFoldDB" id="A0A6A8ACT2"/>
<feature type="transmembrane region" description="Helical" evidence="8">
    <location>
        <begin position="307"/>
        <end position="329"/>
    </location>
</feature>
<comment type="caution">
    <text evidence="10">The sequence shown here is derived from an EMBL/GenBank/DDBJ whole genome shotgun (WGS) entry which is preliminary data.</text>
</comment>
<feature type="transmembrane region" description="Helical" evidence="8">
    <location>
        <begin position="155"/>
        <end position="175"/>
    </location>
</feature>
<dbReference type="EMBL" id="WIXI01000048">
    <property type="protein sequence ID" value="MQY48539.1"/>
    <property type="molecule type" value="Genomic_DNA"/>
</dbReference>
<dbReference type="RefSeq" id="WP_153357116.1">
    <property type="nucleotide sequence ID" value="NZ_JAYKOO010000002.1"/>
</dbReference>
<feature type="transmembrane region" description="Helical" evidence="8">
    <location>
        <begin position="195"/>
        <end position="220"/>
    </location>
</feature>
<keyword evidence="5 8" id="KW-0812">Transmembrane</keyword>
<sequence>MTTLLGPIGSALNKRGLTLAMALALVVLVAAPLATILVQTLYPSSAAWGDVLASRLSQNLFWRPTINTMIIGLGVAAGCVLLGGFLAWLVVMTDIPGRPAIAFMATLPFMIPSFATALAWGTVFRNGRVGGGGGLLEGLGFAVPDWLSWGMTPTIVVLIAHYYSLAFTVIAAALATVNGDLVEAAQMTGASRKRILFGIVLPVVTPAIIAGGSLAFAGAVSNFAAPALLGLPVRMQTLSTRLFGMIEIGQTERGYVLAILLIGISAIFLGLGNRMLSGRRSFATIGGKGAKPRCFALGGARLPLTMAAWVICILTTILPILLLVAASLAPSSLSLFSDWTLHYWIGSSDPAFARGQPGIFHNPLLLSALTTTLILGASVALAANIIGILIAVALTRQKVPVLSNLVSQLSFLPMLLPGIAFAAAYIALYGAPIGPLPALYGTKLLLALALTAAMLPFAVQTGRATVSQISGDIDEAARMTGAGFFRRLGAITLPLAARGLAAGLLITFVNVIGDLAITILLYTPTSPLLAVLSYSYASDGFHQFANAVTLVILIISMLATGAATLLRGRRRQSFT</sequence>
<feature type="domain" description="ABC transmembrane type-1" evidence="9">
    <location>
        <begin position="369"/>
        <end position="563"/>
    </location>
</feature>
<feature type="transmembrane region" description="Helical" evidence="8">
    <location>
        <begin position="543"/>
        <end position="566"/>
    </location>
</feature>
<evidence type="ECO:0000313" key="10">
    <source>
        <dbReference type="EMBL" id="MQY48539.1"/>
    </source>
</evidence>
<comment type="subcellular location">
    <subcellularLocation>
        <location evidence="1">Cell inner membrane</location>
        <topology evidence="1">Multi-pass membrane protein</topology>
    </subcellularLocation>
    <subcellularLocation>
        <location evidence="8">Cell membrane</location>
        <topology evidence="8">Multi-pass membrane protein</topology>
    </subcellularLocation>
</comment>
<feature type="transmembrane region" description="Helical" evidence="8">
    <location>
        <begin position="100"/>
        <end position="120"/>
    </location>
</feature>
<proteinExistence type="inferred from homology"/>
<dbReference type="CDD" id="cd06261">
    <property type="entry name" value="TM_PBP2"/>
    <property type="match status" value="2"/>
</dbReference>
<dbReference type="Proteomes" id="UP000435138">
    <property type="component" value="Unassembled WGS sequence"/>
</dbReference>
<dbReference type="PANTHER" id="PTHR43357:SF4">
    <property type="entry name" value="INNER MEMBRANE ABC TRANSPORTER PERMEASE PROTEIN YDCV"/>
    <property type="match status" value="1"/>
</dbReference>
<dbReference type="InterPro" id="IPR035906">
    <property type="entry name" value="MetI-like_sf"/>
</dbReference>
<keyword evidence="6 8" id="KW-1133">Transmembrane helix</keyword>
<dbReference type="InterPro" id="IPR000515">
    <property type="entry name" value="MetI-like"/>
</dbReference>
<dbReference type="GO" id="GO:0055085">
    <property type="term" value="P:transmembrane transport"/>
    <property type="evidence" value="ECO:0007669"/>
    <property type="project" value="InterPro"/>
</dbReference>
<keyword evidence="3" id="KW-1003">Cell membrane</keyword>
<evidence type="ECO:0000256" key="2">
    <source>
        <dbReference type="ARBA" id="ARBA00022448"/>
    </source>
</evidence>
<dbReference type="PROSITE" id="PS50928">
    <property type="entry name" value="ABC_TM1"/>
    <property type="match status" value="2"/>
</dbReference>
<name>A0A6A8ACT2_9HYPH</name>
<feature type="transmembrane region" description="Helical" evidence="8">
    <location>
        <begin position="69"/>
        <end position="91"/>
    </location>
</feature>
<feature type="transmembrane region" description="Helical" evidence="8">
    <location>
        <begin position="495"/>
        <end position="523"/>
    </location>
</feature>
<dbReference type="Gene3D" id="1.10.3720.10">
    <property type="entry name" value="MetI-like"/>
    <property type="match status" value="2"/>
</dbReference>
<dbReference type="GO" id="GO:0005886">
    <property type="term" value="C:plasma membrane"/>
    <property type="evidence" value="ECO:0007669"/>
    <property type="project" value="UniProtKB-SubCell"/>
</dbReference>
<dbReference type="Pfam" id="PF00528">
    <property type="entry name" value="BPD_transp_1"/>
    <property type="match status" value="2"/>
</dbReference>
<protein>
    <submittedName>
        <fullName evidence="10">ABC transporter permease subunit</fullName>
    </submittedName>
</protein>
<dbReference type="PANTHER" id="PTHR43357">
    <property type="entry name" value="INNER MEMBRANE ABC TRANSPORTER PERMEASE PROTEIN YDCV"/>
    <property type="match status" value="1"/>
</dbReference>
<feature type="domain" description="ABC transmembrane type-1" evidence="9">
    <location>
        <begin position="65"/>
        <end position="272"/>
    </location>
</feature>
<keyword evidence="2 8" id="KW-0813">Transport</keyword>
<evidence type="ECO:0000256" key="3">
    <source>
        <dbReference type="ARBA" id="ARBA00022475"/>
    </source>
</evidence>
<evidence type="ECO:0000259" key="9">
    <source>
        <dbReference type="PROSITE" id="PS50928"/>
    </source>
</evidence>
<evidence type="ECO:0000256" key="5">
    <source>
        <dbReference type="ARBA" id="ARBA00022692"/>
    </source>
</evidence>
<evidence type="ECO:0000256" key="4">
    <source>
        <dbReference type="ARBA" id="ARBA00022519"/>
    </source>
</evidence>
<evidence type="ECO:0000256" key="1">
    <source>
        <dbReference type="ARBA" id="ARBA00004429"/>
    </source>
</evidence>
<feature type="transmembrane region" description="Helical" evidence="8">
    <location>
        <begin position="406"/>
        <end position="428"/>
    </location>
</feature>
<evidence type="ECO:0000256" key="6">
    <source>
        <dbReference type="ARBA" id="ARBA00022989"/>
    </source>
</evidence>
<organism evidence="10 11">
    <name type="scientific">Endobacterium cereale</name>
    <dbReference type="NCBI Taxonomy" id="2663029"/>
    <lineage>
        <taxon>Bacteria</taxon>
        <taxon>Pseudomonadati</taxon>
        <taxon>Pseudomonadota</taxon>
        <taxon>Alphaproteobacteria</taxon>
        <taxon>Hyphomicrobiales</taxon>
        <taxon>Rhizobiaceae</taxon>
        <taxon>Endobacterium</taxon>
    </lineage>
</organism>
<feature type="transmembrane region" description="Helical" evidence="8">
    <location>
        <begin position="254"/>
        <end position="272"/>
    </location>
</feature>
<comment type="similarity">
    <text evidence="8">Belongs to the binding-protein-dependent transport system permease family.</text>
</comment>